<name>A0A846Z8A0_9ACTN</name>
<proteinExistence type="predicted"/>
<dbReference type="PIRSF" id="PIRSF033303">
    <property type="entry name" value="UCP033303"/>
    <property type="match status" value="1"/>
</dbReference>
<gene>
    <name evidence="1" type="ORF">HGB48_24565</name>
</gene>
<reference evidence="1 2" key="1">
    <citation type="submission" date="2020-04" db="EMBL/GenBank/DDBJ databases">
        <title>MicrobeNet Type strains.</title>
        <authorList>
            <person name="Nicholson A.C."/>
        </authorList>
    </citation>
    <scope>NUCLEOTIDE SEQUENCE [LARGE SCALE GENOMIC DNA]</scope>
    <source>
        <strain evidence="1 2">ATCC BAA-277</strain>
    </source>
</reference>
<dbReference type="EMBL" id="JAAXPI010000043">
    <property type="protein sequence ID" value="NKZ06888.1"/>
    <property type="molecule type" value="Genomic_DNA"/>
</dbReference>
<dbReference type="InterPro" id="IPR009758">
    <property type="entry name" value="DUF1326"/>
</dbReference>
<dbReference type="RefSeq" id="WP_067641100.1">
    <property type="nucleotide sequence ID" value="NZ_JAAXPI010000043.1"/>
</dbReference>
<organism evidence="1 2">
    <name type="scientific">Actinomadura latina</name>
    <dbReference type="NCBI Taxonomy" id="163603"/>
    <lineage>
        <taxon>Bacteria</taxon>
        <taxon>Bacillati</taxon>
        <taxon>Actinomycetota</taxon>
        <taxon>Actinomycetes</taxon>
        <taxon>Streptosporangiales</taxon>
        <taxon>Thermomonosporaceae</taxon>
        <taxon>Actinomadura</taxon>
    </lineage>
</organism>
<dbReference type="AlphaFoldDB" id="A0A846Z8A0"/>
<dbReference type="Pfam" id="PF07040">
    <property type="entry name" value="DUF1326"/>
    <property type="match status" value="1"/>
</dbReference>
<dbReference type="Proteomes" id="UP000579250">
    <property type="component" value="Unassembled WGS sequence"/>
</dbReference>
<sequence length="216" mass="23182">MAETAAIPRWHLIGDWFDVCKCAIPCPCTYAQPPTYGDCDGVLAWHIREGRYGEVALDGLNVLMLGSFVGNVWGEHSDAYAAVFLDERADDSQRAALGKIFGGEAGGWPAQLVGMLAPEVRGMEFSPITISIDDDLATWSAEVPGRVAARAEALTGPTTPEGARVQTVNAPGSETGPGQVATWGRAVTDRVAAYGFDWEWDGRSSKHIPFDWSGPK</sequence>
<evidence type="ECO:0000313" key="1">
    <source>
        <dbReference type="EMBL" id="NKZ06888.1"/>
    </source>
</evidence>
<protein>
    <submittedName>
        <fullName evidence="1">DUF1326 domain-containing protein</fullName>
    </submittedName>
</protein>
<accession>A0A846Z8A0</accession>
<dbReference type="InterPro" id="IPR014581">
    <property type="entry name" value="UCP033303"/>
</dbReference>
<keyword evidence="2" id="KW-1185">Reference proteome</keyword>
<comment type="caution">
    <text evidence="1">The sequence shown here is derived from an EMBL/GenBank/DDBJ whole genome shotgun (WGS) entry which is preliminary data.</text>
</comment>
<evidence type="ECO:0000313" key="2">
    <source>
        <dbReference type="Proteomes" id="UP000579250"/>
    </source>
</evidence>